<accession>A0A6G1KBJ5</accession>
<reference evidence="1" key="1">
    <citation type="journal article" date="2020" name="Stud. Mycol.">
        <title>101 Dothideomycetes genomes: a test case for predicting lifestyles and emergence of pathogens.</title>
        <authorList>
            <person name="Haridas S."/>
            <person name="Albert R."/>
            <person name="Binder M."/>
            <person name="Bloem J."/>
            <person name="Labutti K."/>
            <person name="Salamov A."/>
            <person name="Andreopoulos B."/>
            <person name="Baker S."/>
            <person name="Barry K."/>
            <person name="Bills G."/>
            <person name="Bluhm B."/>
            <person name="Cannon C."/>
            <person name="Castanera R."/>
            <person name="Culley D."/>
            <person name="Daum C."/>
            <person name="Ezra D."/>
            <person name="Gonzalez J."/>
            <person name="Henrissat B."/>
            <person name="Kuo A."/>
            <person name="Liang C."/>
            <person name="Lipzen A."/>
            <person name="Lutzoni F."/>
            <person name="Magnuson J."/>
            <person name="Mondo S."/>
            <person name="Nolan M."/>
            <person name="Ohm R."/>
            <person name="Pangilinan J."/>
            <person name="Park H.-J."/>
            <person name="Ramirez L."/>
            <person name="Alfaro M."/>
            <person name="Sun H."/>
            <person name="Tritt A."/>
            <person name="Yoshinaga Y."/>
            <person name="Zwiers L.-H."/>
            <person name="Turgeon B."/>
            <person name="Goodwin S."/>
            <person name="Spatafora J."/>
            <person name="Crous P."/>
            <person name="Grigoriev I."/>
        </authorList>
    </citation>
    <scope>NUCLEOTIDE SEQUENCE</scope>
    <source>
        <strain evidence="1">CBS 279.74</strain>
    </source>
</reference>
<proteinExistence type="predicted"/>
<dbReference type="EMBL" id="MU005769">
    <property type="protein sequence ID" value="KAF2709905.1"/>
    <property type="molecule type" value="Genomic_DNA"/>
</dbReference>
<keyword evidence="2" id="KW-1185">Reference proteome</keyword>
<sequence>MSREEKLYELMANIEDAKRAPGMEYCSDEQRLELTRLRLEAALHYAREELYAELKKHGELEGKGRTTWEEYIYHHDNEMLDLYDMWTYEKLGLVSRPRMPRAAQMAAMNQRTDGSGVCNAHQASPLKPPVLKGAKASTQCQSIQITLLYQVKELKRRYECACEELQIRIEEHRYAEQDNTAKKPWAKSYESWTKVVELRNKVREMQLEGFQKVNDIKALVEAEMNEKTRSPDAMLAAARKQAPRRYKEKLRAIKQTQRSEREDSMGLDNFQDSFLQEMILD</sequence>
<dbReference type="Proteomes" id="UP000799428">
    <property type="component" value="Unassembled WGS sequence"/>
</dbReference>
<gene>
    <name evidence="1" type="ORF">K504DRAFT_532941</name>
</gene>
<dbReference type="AlphaFoldDB" id="A0A6G1KBJ5"/>
<evidence type="ECO:0000313" key="1">
    <source>
        <dbReference type="EMBL" id="KAF2709905.1"/>
    </source>
</evidence>
<evidence type="ECO:0000313" key="2">
    <source>
        <dbReference type="Proteomes" id="UP000799428"/>
    </source>
</evidence>
<name>A0A6G1KBJ5_9PLEO</name>
<organism evidence="1 2">
    <name type="scientific">Pleomassaria siparia CBS 279.74</name>
    <dbReference type="NCBI Taxonomy" id="1314801"/>
    <lineage>
        <taxon>Eukaryota</taxon>
        <taxon>Fungi</taxon>
        <taxon>Dikarya</taxon>
        <taxon>Ascomycota</taxon>
        <taxon>Pezizomycotina</taxon>
        <taxon>Dothideomycetes</taxon>
        <taxon>Pleosporomycetidae</taxon>
        <taxon>Pleosporales</taxon>
        <taxon>Pleomassariaceae</taxon>
        <taxon>Pleomassaria</taxon>
    </lineage>
</organism>
<protein>
    <submittedName>
        <fullName evidence="1">Uncharacterized protein</fullName>
    </submittedName>
</protein>